<comment type="caution">
    <text evidence="4">The sequence shown here is derived from an EMBL/GenBank/DDBJ whole genome shotgun (WGS) entry which is preliminary data.</text>
</comment>
<dbReference type="RefSeq" id="WP_168774085.1">
    <property type="nucleotide sequence ID" value="NZ_JAABNR010000005.1"/>
</dbReference>
<dbReference type="GO" id="GO:0030246">
    <property type="term" value="F:carbohydrate binding"/>
    <property type="evidence" value="ECO:0007669"/>
    <property type="project" value="InterPro"/>
</dbReference>
<name>A0AAE5BUZ7_9RHOB</name>
<dbReference type="EMBL" id="JAABNR010000005">
    <property type="protein sequence ID" value="NBZ87274.1"/>
    <property type="molecule type" value="Genomic_DNA"/>
</dbReference>
<dbReference type="CDD" id="cd09019">
    <property type="entry name" value="galactose_mutarotase_like"/>
    <property type="match status" value="1"/>
</dbReference>
<dbReference type="InterPro" id="IPR047215">
    <property type="entry name" value="Galactose_mutarotase-like"/>
</dbReference>
<evidence type="ECO:0000256" key="3">
    <source>
        <dbReference type="ARBA" id="ARBA00023277"/>
    </source>
</evidence>
<dbReference type="InterPro" id="IPR011013">
    <property type="entry name" value="Gal_mutarotase_sf_dom"/>
</dbReference>
<keyword evidence="5" id="KW-1185">Reference proteome</keyword>
<proteinExistence type="inferred from homology"/>
<dbReference type="GO" id="GO:0033499">
    <property type="term" value="P:galactose catabolic process via UDP-galactose, Leloir pathway"/>
    <property type="evidence" value="ECO:0007669"/>
    <property type="project" value="TreeGrafter"/>
</dbReference>
<gene>
    <name evidence="4" type="ORF">GV832_06735</name>
</gene>
<sequence length="323" mass="34949">MITRQAFGTTASGIPVEKITLQAHGLTASFLTKGVTLQSVRLEGVAHDLTLGSDTLSDYEGKMRHHGSLVVPVVNRLSGGRARVNGAELAFERNQAGKHTLHSGAAGGQHKVWEIEQLTETHVTLGLRLPDGEGGFPGNRHIRARLSIGPGPALRMEVTAETDAPTLFNAANHSYWNLDGTETWAGHELRIAANHYLPTTEDFTPTGEIAPVAGAMDFRRGRVVTPEDTVLDTNFCLSGGRQALREVLWLRGRDGVSLTVATTESGIQVYDARNAARPGRGFHEGLAIEAQAWPDAPNHPGFPAIDLRPGEPVTQVTEWRFNR</sequence>
<dbReference type="PANTHER" id="PTHR10091">
    <property type="entry name" value="ALDOSE-1-EPIMERASE"/>
    <property type="match status" value="1"/>
</dbReference>
<keyword evidence="3" id="KW-0119">Carbohydrate metabolism</keyword>
<reference evidence="4" key="1">
    <citation type="submission" date="2020-01" db="EMBL/GenBank/DDBJ databases">
        <authorList>
            <person name="Chen W.-M."/>
        </authorList>
    </citation>
    <scope>NUCLEOTIDE SEQUENCE</scope>
    <source>
        <strain evidence="4">CYK-10</strain>
    </source>
</reference>
<dbReference type="SUPFAM" id="SSF74650">
    <property type="entry name" value="Galactose mutarotase-like"/>
    <property type="match status" value="1"/>
</dbReference>
<accession>A0AAE5BUZ7</accession>
<keyword evidence="2" id="KW-0413">Isomerase</keyword>
<organism evidence="4 5">
    <name type="scientific">Stagnihabitans tardus</name>
    <dbReference type="NCBI Taxonomy" id="2699202"/>
    <lineage>
        <taxon>Bacteria</taxon>
        <taxon>Pseudomonadati</taxon>
        <taxon>Pseudomonadota</taxon>
        <taxon>Alphaproteobacteria</taxon>
        <taxon>Rhodobacterales</taxon>
        <taxon>Paracoccaceae</taxon>
        <taxon>Stagnihabitans</taxon>
    </lineage>
</organism>
<dbReference type="AlphaFoldDB" id="A0AAE5BUZ7"/>
<comment type="similarity">
    <text evidence="1">Belongs to the aldose epimerase family.</text>
</comment>
<dbReference type="GO" id="GO:0006006">
    <property type="term" value="P:glucose metabolic process"/>
    <property type="evidence" value="ECO:0007669"/>
    <property type="project" value="TreeGrafter"/>
</dbReference>
<evidence type="ECO:0000313" key="4">
    <source>
        <dbReference type="EMBL" id="NBZ87274.1"/>
    </source>
</evidence>
<evidence type="ECO:0000256" key="1">
    <source>
        <dbReference type="ARBA" id="ARBA00006206"/>
    </source>
</evidence>
<dbReference type="Pfam" id="PF01263">
    <property type="entry name" value="Aldose_epim"/>
    <property type="match status" value="1"/>
</dbReference>
<evidence type="ECO:0000313" key="5">
    <source>
        <dbReference type="Proteomes" id="UP001193501"/>
    </source>
</evidence>
<dbReference type="Gene3D" id="2.70.98.10">
    <property type="match status" value="1"/>
</dbReference>
<dbReference type="PANTHER" id="PTHR10091:SF49">
    <property type="entry name" value="ALDOSE 1-EPIMERASE"/>
    <property type="match status" value="1"/>
</dbReference>
<protein>
    <submittedName>
        <fullName evidence="4">Galactose mutarotase</fullName>
    </submittedName>
</protein>
<evidence type="ECO:0000256" key="2">
    <source>
        <dbReference type="ARBA" id="ARBA00023235"/>
    </source>
</evidence>
<dbReference type="InterPro" id="IPR014718">
    <property type="entry name" value="GH-type_carb-bd"/>
</dbReference>
<dbReference type="InterPro" id="IPR008183">
    <property type="entry name" value="Aldose_1/G6P_1-epimerase"/>
</dbReference>
<dbReference type="Proteomes" id="UP001193501">
    <property type="component" value="Unassembled WGS sequence"/>
</dbReference>
<dbReference type="GO" id="GO:0004034">
    <property type="term" value="F:aldose 1-epimerase activity"/>
    <property type="evidence" value="ECO:0007669"/>
    <property type="project" value="TreeGrafter"/>
</dbReference>